<dbReference type="InterPro" id="IPR001841">
    <property type="entry name" value="Znf_RING"/>
</dbReference>
<dbReference type="Proteomes" id="UP000693946">
    <property type="component" value="Linkage Group LG18"/>
</dbReference>
<protein>
    <submittedName>
        <fullName evidence="12">E3 ubiquitin-protein ligase RBBP6-like</fullName>
    </submittedName>
</protein>
<evidence type="ECO:0000259" key="8">
    <source>
        <dbReference type="PROSITE" id="PS50089"/>
    </source>
</evidence>
<evidence type="ECO:0000259" key="10">
    <source>
        <dbReference type="PROSITE" id="PS51282"/>
    </source>
</evidence>
<evidence type="ECO:0000259" key="9">
    <source>
        <dbReference type="PROSITE" id="PS50158"/>
    </source>
</evidence>
<dbReference type="PROSITE" id="PS51282">
    <property type="entry name" value="DWNN"/>
    <property type="match status" value="1"/>
</dbReference>
<keyword evidence="5" id="KW-0539">Nucleus</keyword>
<comment type="subcellular location">
    <subcellularLocation>
        <location evidence="1">Nucleus</location>
    </subcellularLocation>
</comment>
<evidence type="ECO:0000259" key="11">
    <source>
        <dbReference type="PROSITE" id="PS51698"/>
    </source>
</evidence>
<evidence type="ECO:0000256" key="5">
    <source>
        <dbReference type="ARBA" id="ARBA00023242"/>
    </source>
</evidence>
<dbReference type="InterPro" id="IPR033489">
    <property type="entry name" value="RBBP6"/>
</dbReference>
<dbReference type="GO" id="GO:0006511">
    <property type="term" value="P:ubiquitin-dependent protein catabolic process"/>
    <property type="evidence" value="ECO:0007669"/>
    <property type="project" value="TreeGrafter"/>
</dbReference>
<evidence type="ECO:0000256" key="6">
    <source>
        <dbReference type="PROSITE-ProRule" id="PRU00047"/>
    </source>
</evidence>
<dbReference type="Pfam" id="PF04564">
    <property type="entry name" value="U-box"/>
    <property type="match status" value="1"/>
</dbReference>
<accession>A0AAV6RQW3</accession>
<dbReference type="GO" id="GO:0006397">
    <property type="term" value="P:mRNA processing"/>
    <property type="evidence" value="ECO:0007669"/>
    <property type="project" value="InterPro"/>
</dbReference>
<feature type="compositionally biased region" description="Polar residues" evidence="7">
    <location>
        <begin position="353"/>
        <end position="367"/>
    </location>
</feature>
<dbReference type="GO" id="GO:0005634">
    <property type="term" value="C:nucleus"/>
    <property type="evidence" value="ECO:0007669"/>
    <property type="project" value="UniProtKB-SubCell"/>
</dbReference>
<dbReference type="GO" id="GO:0016567">
    <property type="term" value="P:protein ubiquitination"/>
    <property type="evidence" value="ECO:0007669"/>
    <property type="project" value="InterPro"/>
</dbReference>
<keyword evidence="13" id="KW-1185">Reference proteome</keyword>
<sequence length="430" mass="47961">MLCVHYKFFSKLSYNTVKFEGLHITLSQLKKQIMVQERLSPTHCDLQITDAQSREEYTDGEAHIPIYSSVIVRRVPVLGVKSAGRAPKIVVSRGERCYTPSPTPAESSLALPLAKLLKTADICDTNASEEDKITAMMHQSSSLYGSMYYSKRTVRPPPANNTCFRCLKPGHYMKHCPMLMVQVRNGEVPKPVKTSKGIPRSFMVKVESGTKGAMLTSTGEYMIPAIHAEVYAREKKTHTPCAAPSAPPKLPSPKVSSHPAPEELLCPICNDLIRDAVTTPCCGYSYCDECIRTALLDSQKRTCFTCTKSHVSPDHLIPNRFLRLAVDDFKSIAGYNTTTTLAHKQVQHADPAPQSSQSISRSDNVNMLSHRHGSRSSVDSRKRMREEDRSVPQAPSGKLRRIPVLGGDVRPHPHLSDRRPRYRLPLTRMI</sequence>
<feature type="domain" description="CCHC-type" evidence="9">
    <location>
        <begin position="163"/>
        <end position="177"/>
    </location>
</feature>
<dbReference type="PROSITE" id="PS50089">
    <property type="entry name" value="ZF_RING_2"/>
    <property type="match status" value="1"/>
</dbReference>
<dbReference type="EMBL" id="JAGKHQ010000010">
    <property type="protein sequence ID" value="KAG7506372.1"/>
    <property type="molecule type" value="Genomic_DNA"/>
</dbReference>
<dbReference type="AlphaFoldDB" id="A0AAV6RQW3"/>
<feature type="compositionally biased region" description="Basic and acidic residues" evidence="7">
    <location>
        <begin position="378"/>
        <end position="390"/>
    </location>
</feature>
<dbReference type="PROSITE" id="PS51698">
    <property type="entry name" value="U_BOX"/>
    <property type="match status" value="1"/>
</dbReference>
<dbReference type="InterPro" id="IPR014891">
    <property type="entry name" value="DWNN_domain"/>
</dbReference>
<dbReference type="InterPro" id="IPR001878">
    <property type="entry name" value="Znf_CCHC"/>
</dbReference>
<dbReference type="SMART" id="SM00184">
    <property type="entry name" value="RING"/>
    <property type="match status" value="1"/>
</dbReference>
<evidence type="ECO:0000256" key="4">
    <source>
        <dbReference type="ARBA" id="ARBA00022833"/>
    </source>
</evidence>
<evidence type="ECO:0000256" key="1">
    <source>
        <dbReference type="ARBA" id="ARBA00004123"/>
    </source>
</evidence>
<keyword evidence="3 6" id="KW-0863">Zinc-finger</keyword>
<gene>
    <name evidence="12" type="ORF">JOB18_003939</name>
</gene>
<evidence type="ECO:0000256" key="7">
    <source>
        <dbReference type="SAM" id="MobiDB-lite"/>
    </source>
</evidence>
<dbReference type="GO" id="GO:0061630">
    <property type="term" value="F:ubiquitin protein ligase activity"/>
    <property type="evidence" value="ECO:0007669"/>
    <property type="project" value="InterPro"/>
</dbReference>
<keyword evidence="2" id="KW-0479">Metal-binding</keyword>
<evidence type="ECO:0000313" key="12">
    <source>
        <dbReference type="EMBL" id="KAG7506372.1"/>
    </source>
</evidence>
<evidence type="ECO:0000313" key="13">
    <source>
        <dbReference type="Proteomes" id="UP000693946"/>
    </source>
</evidence>
<dbReference type="CDD" id="cd16620">
    <property type="entry name" value="vRING-HC-C4C4_RBBP6"/>
    <property type="match status" value="1"/>
</dbReference>
<dbReference type="Pfam" id="PF08783">
    <property type="entry name" value="DWNN"/>
    <property type="match status" value="1"/>
</dbReference>
<feature type="compositionally biased region" description="Basic and acidic residues" evidence="7">
    <location>
        <begin position="409"/>
        <end position="419"/>
    </location>
</feature>
<feature type="region of interest" description="Disordered" evidence="7">
    <location>
        <begin position="345"/>
        <end position="430"/>
    </location>
</feature>
<dbReference type="GO" id="GO:0008270">
    <property type="term" value="F:zinc ion binding"/>
    <property type="evidence" value="ECO:0007669"/>
    <property type="project" value="UniProtKB-KW"/>
</dbReference>
<evidence type="ECO:0000256" key="2">
    <source>
        <dbReference type="ARBA" id="ARBA00022723"/>
    </source>
</evidence>
<dbReference type="PROSITE" id="PS50158">
    <property type="entry name" value="ZF_CCHC"/>
    <property type="match status" value="1"/>
</dbReference>
<organism evidence="12 13">
    <name type="scientific">Solea senegalensis</name>
    <name type="common">Senegalese sole</name>
    <dbReference type="NCBI Taxonomy" id="28829"/>
    <lineage>
        <taxon>Eukaryota</taxon>
        <taxon>Metazoa</taxon>
        <taxon>Chordata</taxon>
        <taxon>Craniata</taxon>
        <taxon>Vertebrata</taxon>
        <taxon>Euteleostomi</taxon>
        <taxon>Actinopterygii</taxon>
        <taxon>Neopterygii</taxon>
        <taxon>Teleostei</taxon>
        <taxon>Neoteleostei</taxon>
        <taxon>Acanthomorphata</taxon>
        <taxon>Carangaria</taxon>
        <taxon>Pleuronectiformes</taxon>
        <taxon>Pleuronectoidei</taxon>
        <taxon>Soleidae</taxon>
        <taxon>Solea</taxon>
    </lineage>
</organism>
<feature type="domain" description="U-box" evidence="11">
    <location>
        <begin position="259"/>
        <end position="336"/>
    </location>
</feature>
<reference evidence="12 13" key="1">
    <citation type="journal article" date="2021" name="Sci. Rep.">
        <title>Chromosome anchoring in Senegalese sole (Solea senegalensis) reveals sex-associated markers and genome rearrangements in flatfish.</title>
        <authorList>
            <person name="Guerrero-Cozar I."/>
            <person name="Gomez-Garrido J."/>
            <person name="Berbel C."/>
            <person name="Martinez-Blanch J.F."/>
            <person name="Alioto T."/>
            <person name="Claros M.G."/>
            <person name="Gagnaire P.A."/>
            <person name="Manchado M."/>
        </authorList>
    </citation>
    <scope>NUCLEOTIDE SEQUENCE [LARGE SCALE GENOMIC DNA]</scope>
    <source>
        <strain evidence="12">Sse05_10M</strain>
    </source>
</reference>
<evidence type="ECO:0000256" key="3">
    <source>
        <dbReference type="ARBA" id="ARBA00022771"/>
    </source>
</evidence>
<comment type="caution">
    <text evidence="12">The sequence shown here is derived from an EMBL/GenBank/DDBJ whole genome shotgun (WGS) entry which is preliminary data.</text>
</comment>
<feature type="domain" description="DWNN" evidence="10">
    <location>
        <begin position="4"/>
        <end position="76"/>
    </location>
</feature>
<name>A0AAV6RQW3_SOLSE</name>
<feature type="domain" description="RING-type" evidence="8">
    <location>
        <begin position="266"/>
        <end position="307"/>
    </location>
</feature>
<dbReference type="SMART" id="SM00343">
    <property type="entry name" value="ZnF_C2HC"/>
    <property type="match status" value="1"/>
</dbReference>
<dbReference type="GO" id="GO:0003676">
    <property type="term" value="F:nucleic acid binding"/>
    <property type="evidence" value="ECO:0007669"/>
    <property type="project" value="InterPro"/>
</dbReference>
<keyword evidence="4" id="KW-0862">Zinc</keyword>
<dbReference type="InterPro" id="IPR003613">
    <property type="entry name" value="Ubox_domain"/>
</dbReference>
<dbReference type="PANTHER" id="PTHR15439">
    <property type="entry name" value="RETINOBLASTOMA-BINDING PROTEIN 6"/>
    <property type="match status" value="1"/>
</dbReference>
<dbReference type="SMART" id="SM01180">
    <property type="entry name" value="DWNN"/>
    <property type="match status" value="1"/>
</dbReference>
<proteinExistence type="predicted"/>
<dbReference type="PANTHER" id="PTHR15439:SF0">
    <property type="entry name" value="CELL DIVISION CYCLE AND APOPTOSIS REGULATOR PROTEIN 1-RELATED"/>
    <property type="match status" value="1"/>
</dbReference>